<dbReference type="InterPro" id="IPR042098">
    <property type="entry name" value="TauD-like_sf"/>
</dbReference>
<feature type="domain" description="TauD/TfdA-like" evidence="3">
    <location>
        <begin position="25"/>
        <end position="157"/>
    </location>
</feature>
<dbReference type="InterPro" id="IPR003819">
    <property type="entry name" value="TauD/TfdA-like"/>
</dbReference>
<feature type="domain" description="TauD/TfdA-like" evidence="3">
    <location>
        <begin position="394"/>
        <end position="701"/>
    </location>
</feature>
<reference evidence="4 5" key="1">
    <citation type="submission" date="2019-08" db="EMBL/GenBank/DDBJ databases">
        <title>Archangium and Cystobacter genomes.</title>
        <authorList>
            <person name="Chen I.-C.K."/>
            <person name="Wielgoss S."/>
        </authorList>
    </citation>
    <scope>NUCLEOTIDE SEQUENCE [LARGE SCALE GENOMIC DNA]</scope>
    <source>
        <strain evidence="4 5">Cbm 6</strain>
    </source>
</reference>
<accession>A0ABY9X372</accession>
<dbReference type="PANTHER" id="PTHR10696">
    <property type="entry name" value="GAMMA-BUTYROBETAINE HYDROXYLASE-RELATED"/>
    <property type="match status" value="1"/>
</dbReference>
<dbReference type="SUPFAM" id="SSF51197">
    <property type="entry name" value="Clavaminate synthase-like"/>
    <property type="match status" value="2"/>
</dbReference>
<dbReference type="InterPro" id="IPR050411">
    <property type="entry name" value="AlphaKG_dependent_hydroxylases"/>
</dbReference>
<dbReference type="Gene3D" id="3.60.130.10">
    <property type="entry name" value="Clavaminate synthase-like"/>
    <property type="match status" value="2"/>
</dbReference>
<proteinExistence type="predicted"/>
<protein>
    <submittedName>
        <fullName evidence="4">TauD/TfdA family dioxygenase</fullName>
    </submittedName>
</protein>
<name>A0ABY9X372_9BACT</name>
<keyword evidence="2" id="KW-0560">Oxidoreductase</keyword>
<evidence type="ECO:0000313" key="5">
    <source>
        <dbReference type="Proteomes" id="UP001611383"/>
    </source>
</evidence>
<dbReference type="GO" id="GO:0051213">
    <property type="term" value="F:dioxygenase activity"/>
    <property type="evidence" value="ECO:0007669"/>
    <property type="project" value="UniProtKB-KW"/>
</dbReference>
<sequence>MLNIIVVDDSWEKWRARSAAMHPERFSARTFDAHEVLDAGKLASIRETLEQFGAVHVRRTGLRGVNDTLRAMCELGFAPHEQFTAGGRTSESWQKKWVEPGLRRMDFYPPELYLLPNNEVQYQRCSPRRVLFYCHRAPSKGGRTFVHRADAIVPLLRETSRAGRALIDKLERFGLVIETGFLHRAHPLKSANYFQSWQERFGTDSPDEVLVRARAKTLEYDECWFRDDPSERAHPTLMTRITISAFWSDPSDGRRYLRFPRIAMDPPSAKNGYRRFTLSNGEELSGDEREALITAYLASREGIHWSPGDLVLFDNLRYGHSRESFEGDREVYVAMGGELWDDRTKQARRQREEAQAKPIPSLARFANTASDPSQRYAIAPAFVRCDELFSVRTFDAEGALNARTFEAIRREFARHGALHIRNTGLSFSEPGQLGGSILEPLGFGQNSSFAWGGMNSGRTTRKALSRELRATDEYPAHLWLLPHNEVLYQRHMPASLLFFSASACPIAQGGRTFVHEADGMERWIRSRGPKGEALLRALREHGMLIEMGFVDERHPEKHKNFFRSWQDRFETHSRDEAEARCRASTLQFDECWWREEPTPSREPCFTLMTRVRVPGFYVDPSSGRETMFFPRIALDPPSIVNGHRRYPLGNGRELDDDEVDLLLSAFLATREGLHYEAGDILLCDNIRYGHSREAFTPPRTLGVAMAHTVLNQHIR</sequence>
<organism evidence="4 5">
    <name type="scientific">Archangium minus</name>
    <dbReference type="NCBI Taxonomy" id="83450"/>
    <lineage>
        <taxon>Bacteria</taxon>
        <taxon>Pseudomonadati</taxon>
        <taxon>Myxococcota</taxon>
        <taxon>Myxococcia</taxon>
        <taxon>Myxococcales</taxon>
        <taxon>Cystobacterineae</taxon>
        <taxon>Archangiaceae</taxon>
        <taxon>Archangium</taxon>
    </lineage>
</organism>
<gene>
    <name evidence="4" type="ORF">F0U60_41260</name>
</gene>
<dbReference type="Proteomes" id="UP001611383">
    <property type="component" value="Chromosome"/>
</dbReference>
<evidence type="ECO:0000259" key="3">
    <source>
        <dbReference type="Pfam" id="PF02668"/>
    </source>
</evidence>
<comment type="cofactor">
    <cofactor evidence="1">
        <name>Fe(2+)</name>
        <dbReference type="ChEBI" id="CHEBI:29033"/>
    </cofactor>
</comment>
<evidence type="ECO:0000256" key="1">
    <source>
        <dbReference type="ARBA" id="ARBA00001954"/>
    </source>
</evidence>
<keyword evidence="4" id="KW-0223">Dioxygenase</keyword>
<evidence type="ECO:0000256" key="2">
    <source>
        <dbReference type="ARBA" id="ARBA00023002"/>
    </source>
</evidence>
<dbReference type="Pfam" id="PF02668">
    <property type="entry name" value="TauD"/>
    <property type="match status" value="2"/>
</dbReference>
<dbReference type="RefSeq" id="WP_395808212.1">
    <property type="nucleotide sequence ID" value="NZ_CP043494.1"/>
</dbReference>
<dbReference type="EMBL" id="CP043494">
    <property type="protein sequence ID" value="WNG49835.1"/>
    <property type="molecule type" value="Genomic_DNA"/>
</dbReference>
<keyword evidence="5" id="KW-1185">Reference proteome</keyword>
<evidence type="ECO:0000313" key="4">
    <source>
        <dbReference type="EMBL" id="WNG49835.1"/>
    </source>
</evidence>
<dbReference type="PANTHER" id="PTHR10696:SF21">
    <property type="entry name" value="TAUD_TFDA-LIKE DOMAIN-CONTAINING PROTEIN"/>
    <property type="match status" value="1"/>
</dbReference>